<organism evidence="2 3">
    <name type="scientific">Saguinus oedipus</name>
    <name type="common">Cotton-top tamarin</name>
    <name type="synonym">Oedipomidas oedipus</name>
    <dbReference type="NCBI Taxonomy" id="9490"/>
    <lineage>
        <taxon>Eukaryota</taxon>
        <taxon>Metazoa</taxon>
        <taxon>Chordata</taxon>
        <taxon>Craniata</taxon>
        <taxon>Vertebrata</taxon>
        <taxon>Euteleostomi</taxon>
        <taxon>Mammalia</taxon>
        <taxon>Eutheria</taxon>
        <taxon>Euarchontoglires</taxon>
        <taxon>Primates</taxon>
        <taxon>Haplorrhini</taxon>
        <taxon>Platyrrhini</taxon>
        <taxon>Cebidae</taxon>
        <taxon>Callitrichinae</taxon>
        <taxon>Saguinus</taxon>
    </lineage>
</organism>
<accession>A0ABQ9V020</accession>
<evidence type="ECO:0000313" key="2">
    <source>
        <dbReference type="EMBL" id="KAK2102701.1"/>
    </source>
</evidence>
<evidence type="ECO:0000313" key="3">
    <source>
        <dbReference type="Proteomes" id="UP001266305"/>
    </source>
</evidence>
<dbReference type="Proteomes" id="UP001266305">
    <property type="component" value="Unassembled WGS sequence"/>
</dbReference>
<protein>
    <submittedName>
        <fullName evidence="2">F-box/WD repeat-containing protein 8</fullName>
    </submittedName>
</protein>
<gene>
    <name evidence="2" type="primary">FBXW8</name>
    <name evidence="2" type="ORF">P7K49_020368</name>
</gene>
<keyword evidence="3" id="KW-1185">Reference proteome</keyword>
<reference evidence="2 3" key="1">
    <citation type="submission" date="2023-05" db="EMBL/GenBank/DDBJ databases">
        <title>B98-5 Cell Line De Novo Hybrid Assembly: An Optical Mapping Approach.</title>
        <authorList>
            <person name="Kananen K."/>
            <person name="Auerbach J.A."/>
            <person name="Kautto E."/>
            <person name="Blachly J.S."/>
        </authorList>
    </citation>
    <scope>NUCLEOTIDE SEQUENCE [LARGE SCALE GENOMIC DNA]</scope>
    <source>
        <strain evidence="2">B95-8</strain>
        <tissue evidence="2">Cell line</tissue>
    </source>
</reference>
<feature type="compositionally biased region" description="Low complexity" evidence="1">
    <location>
        <begin position="62"/>
        <end position="71"/>
    </location>
</feature>
<dbReference type="EMBL" id="JASSZA010000009">
    <property type="protein sequence ID" value="KAK2102701.1"/>
    <property type="molecule type" value="Genomic_DNA"/>
</dbReference>
<comment type="caution">
    <text evidence="2">The sequence shown here is derived from an EMBL/GenBank/DDBJ whole genome shotgun (WGS) entry which is preliminary data.</text>
</comment>
<feature type="region of interest" description="Disordered" evidence="1">
    <location>
        <begin position="17"/>
        <end position="97"/>
    </location>
</feature>
<name>A0ABQ9V020_SAGOE</name>
<feature type="compositionally biased region" description="Basic and acidic residues" evidence="1">
    <location>
        <begin position="28"/>
        <end position="40"/>
    </location>
</feature>
<proteinExistence type="predicted"/>
<sequence>MDECSLEEFRRRWQEELAQAQAPRKWRRPDAAERRARRPEVASGRSEQAPGDPALAQGLLEGAGRPPAARATRAEAQDVASRSRFPRAREGAGGGEQLVDQLIRDLVSGSRLLPRPAPAPALRTNPCSDLENNCVPLVARENE</sequence>
<evidence type="ECO:0000256" key="1">
    <source>
        <dbReference type="SAM" id="MobiDB-lite"/>
    </source>
</evidence>